<dbReference type="PANTHER" id="PTHR48182">
    <property type="entry name" value="PROTEIN SERAC1"/>
    <property type="match status" value="1"/>
</dbReference>
<proteinExistence type="predicted"/>
<feature type="repeat" description="ANK" evidence="2">
    <location>
        <begin position="655"/>
        <end position="679"/>
    </location>
</feature>
<organism evidence="5 6">
    <name type="scientific">Emergomyces pasteurianus Ep9510</name>
    <dbReference type="NCBI Taxonomy" id="1447872"/>
    <lineage>
        <taxon>Eukaryota</taxon>
        <taxon>Fungi</taxon>
        <taxon>Dikarya</taxon>
        <taxon>Ascomycota</taxon>
        <taxon>Pezizomycotina</taxon>
        <taxon>Eurotiomycetes</taxon>
        <taxon>Eurotiomycetidae</taxon>
        <taxon>Onygenales</taxon>
        <taxon>Ajellomycetaceae</taxon>
        <taxon>Emergomyces</taxon>
    </lineage>
</organism>
<evidence type="ECO:0000259" key="4">
    <source>
        <dbReference type="Pfam" id="PF24883"/>
    </source>
</evidence>
<dbReference type="VEuPathDB" id="FungiDB:AJ78_07164"/>
<evidence type="ECO:0000256" key="2">
    <source>
        <dbReference type="PROSITE-ProRule" id="PRU00023"/>
    </source>
</evidence>
<feature type="region of interest" description="Disordered" evidence="3">
    <location>
        <begin position="55"/>
        <end position="83"/>
    </location>
</feature>
<dbReference type="InterPro" id="IPR002110">
    <property type="entry name" value="Ankyrin_rpt"/>
</dbReference>
<keyword evidence="2" id="KW-0040">ANK repeat</keyword>
<dbReference type="InterPro" id="IPR056884">
    <property type="entry name" value="NPHP3-like_N"/>
</dbReference>
<dbReference type="SUPFAM" id="SSF52540">
    <property type="entry name" value="P-loop containing nucleoside triphosphate hydrolases"/>
    <property type="match status" value="1"/>
</dbReference>
<feature type="domain" description="Nephrocystin 3-like N-terminal" evidence="4">
    <location>
        <begin position="385"/>
        <end position="502"/>
    </location>
</feature>
<dbReference type="PANTHER" id="PTHR48182:SF3">
    <property type="entry name" value="DUF676 DOMAIN-CONTAINING PROTEIN"/>
    <property type="match status" value="1"/>
</dbReference>
<comment type="caution">
    <text evidence="5">The sequence shown here is derived from an EMBL/GenBank/DDBJ whole genome shotgun (WGS) entry which is preliminary data.</text>
</comment>
<keyword evidence="1" id="KW-0677">Repeat</keyword>
<name>A0A1J9QAK0_9EURO</name>
<reference evidence="5 6" key="1">
    <citation type="submission" date="2015-07" db="EMBL/GenBank/DDBJ databases">
        <title>Emmonsia species relationships and genome sequence.</title>
        <authorList>
            <consortium name="The Broad Institute Genomics Platform"/>
            <person name="Cuomo C.A."/>
            <person name="Munoz J.F."/>
            <person name="Imamovic A."/>
            <person name="Priest M.E."/>
            <person name="Young S."/>
            <person name="Clay O.K."/>
            <person name="McEwen J.G."/>
        </authorList>
    </citation>
    <scope>NUCLEOTIDE SEQUENCE [LARGE SCALE GENOMIC DNA]</scope>
    <source>
        <strain evidence="5 6">UAMH 9510</strain>
    </source>
</reference>
<dbReference type="PROSITE" id="PS50297">
    <property type="entry name" value="ANK_REP_REGION"/>
    <property type="match status" value="1"/>
</dbReference>
<dbReference type="Proteomes" id="UP000182235">
    <property type="component" value="Unassembled WGS sequence"/>
</dbReference>
<evidence type="ECO:0000313" key="5">
    <source>
        <dbReference type="EMBL" id="OJD12205.1"/>
    </source>
</evidence>
<dbReference type="OrthoDB" id="163438at2759"/>
<dbReference type="InterPro" id="IPR036770">
    <property type="entry name" value="Ankyrin_rpt-contain_sf"/>
</dbReference>
<evidence type="ECO:0000256" key="3">
    <source>
        <dbReference type="SAM" id="MobiDB-lite"/>
    </source>
</evidence>
<dbReference type="Gene3D" id="3.40.50.300">
    <property type="entry name" value="P-loop containing nucleotide triphosphate hydrolases"/>
    <property type="match status" value="1"/>
</dbReference>
<protein>
    <recommendedName>
        <fullName evidence="4">Nephrocystin 3-like N-terminal domain-containing protein</fullName>
    </recommendedName>
</protein>
<sequence length="679" mass="76762">MSSDLAEAAISSRVKQPTRLLLTLVVWLADGPPCWLLLQPLRYHQFTYHAPGNSEHLQEAQKSPGDADQSDVVERRNEDQDRTGQEAITLQLKQAPQLHNNDKASIDIVTVHGPGANPKYAWMWLPKNNPPGAQGYQYPKEKFNWLKQLLPQKLPSRVMAFNYDSDWYFNAPQQKLSSISDKLLERLRSERKVIVSASQSKSEYNNIAESMVGVVFMGTPHRGRSVATWGSLVTSLAPPGFVTEDRLLKDLELQSNTLIDRLYDFTRWLFVESVPVVCFYEKRLTDYSTRMGIIGKAIPLKYWCGLVVPETSACIDGHQKICLEADHFKTNKFYGHNDPSFQLIYPCIDRIARGSENMLERRRNPKIIPMDQSTTSGYIRTCLQQMGLLRILGSPGIGKTMMSTFLAEVLKGKVEKSSETIFAYFFYDDKVMRFSVTSTQMLSNTVIAIFEVLFDNFSSPWRVFQDMLRDDQAGEVFILIDAPDECERSTRTLLLVALRELLHAPQLDDAQTGLRMDSSNVNADLSAYIDVEVEELAQRRHYSKGLKDGVKQALAARAGGTFLWDLPKGLDETYATILKRAIREEDRQDARFLLFNMVAHRPFKRKEIAGTFALWKTGTVLSSQSLEDSACSDRTNVFELLLGTGQVDVNIQDSDGKTPLSWAANYGFTEVVKMLLATG</sequence>
<dbReference type="Gene3D" id="1.25.40.20">
    <property type="entry name" value="Ankyrin repeat-containing domain"/>
    <property type="match status" value="1"/>
</dbReference>
<gene>
    <name evidence="5" type="ORF">AJ78_07164</name>
</gene>
<dbReference type="PROSITE" id="PS50088">
    <property type="entry name" value="ANK_REPEAT"/>
    <property type="match status" value="1"/>
</dbReference>
<evidence type="ECO:0000313" key="6">
    <source>
        <dbReference type="Proteomes" id="UP000182235"/>
    </source>
</evidence>
<dbReference type="AlphaFoldDB" id="A0A1J9QAK0"/>
<feature type="compositionally biased region" description="Basic and acidic residues" evidence="3">
    <location>
        <begin position="72"/>
        <end position="83"/>
    </location>
</feature>
<dbReference type="Pfam" id="PF24883">
    <property type="entry name" value="NPHP3_N"/>
    <property type="match status" value="1"/>
</dbReference>
<dbReference type="SUPFAM" id="SSF48403">
    <property type="entry name" value="Ankyrin repeat"/>
    <property type="match status" value="1"/>
</dbReference>
<keyword evidence="6" id="KW-1185">Reference proteome</keyword>
<evidence type="ECO:0000256" key="1">
    <source>
        <dbReference type="ARBA" id="ARBA00022737"/>
    </source>
</evidence>
<dbReference type="InterPro" id="IPR052374">
    <property type="entry name" value="SERAC1"/>
</dbReference>
<dbReference type="Pfam" id="PF12796">
    <property type="entry name" value="Ank_2"/>
    <property type="match status" value="1"/>
</dbReference>
<dbReference type="EMBL" id="LGRN01000434">
    <property type="protein sequence ID" value="OJD12205.1"/>
    <property type="molecule type" value="Genomic_DNA"/>
</dbReference>
<accession>A0A1J9QAK0</accession>
<dbReference type="InterPro" id="IPR027417">
    <property type="entry name" value="P-loop_NTPase"/>
</dbReference>